<evidence type="ECO:0000256" key="1">
    <source>
        <dbReference type="SAM" id="Phobius"/>
    </source>
</evidence>
<dbReference type="AlphaFoldDB" id="A0A8J3ENA3"/>
<keyword evidence="3" id="KW-1185">Reference proteome</keyword>
<evidence type="ECO:0000313" key="2">
    <source>
        <dbReference type="EMBL" id="GGH83845.1"/>
    </source>
</evidence>
<evidence type="ECO:0000313" key="3">
    <source>
        <dbReference type="Proteomes" id="UP000656813"/>
    </source>
</evidence>
<name>A0A8J3ENA3_9BACL</name>
<sequence length="39" mass="4299">MEHQQKTQHYFTKSDVLMNVAGVAIVAGIIALALEINPF</sequence>
<reference evidence="2" key="1">
    <citation type="journal article" date="2014" name="Int. J. Syst. Evol. Microbiol.">
        <title>Complete genome sequence of Corynebacterium casei LMG S-19264T (=DSM 44701T), isolated from a smear-ripened cheese.</title>
        <authorList>
            <consortium name="US DOE Joint Genome Institute (JGI-PGF)"/>
            <person name="Walter F."/>
            <person name="Albersmeier A."/>
            <person name="Kalinowski J."/>
            <person name="Ruckert C."/>
        </authorList>
    </citation>
    <scope>NUCLEOTIDE SEQUENCE</scope>
    <source>
        <strain evidence="2">CGMCC 1.12777</strain>
    </source>
</reference>
<dbReference type="Proteomes" id="UP000656813">
    <property type="component" value="Unassembled WGS sequence"/>
</dbReference>
<organism evidence="2 3">
    <name type="scientific">Pullulanibacillus pueri</name>
    <dbReference type="NCBI Taxonomy" id="1437324"/>
    <lineage>
        <taxon>Bacteria</taxon>
        <taxon>Bacillati</taxon>
        <taxon>Bacillota</taxon>
        <taxon>Bacilli</taxon>
        <taxon>Bacillales</taxon>
        <taxon>Sporolactobacillaceae</taxon>
        <taxon>Pullulanibacillus</taxon>
    </lineage>
</organism>
<feature type="transmembrane region" description="Helical" evidence="1">
    <location>
        <begin position="16"/>
        <end position="34"/>
    </location>
</feature>
<keyword evidence="1" id="KW-0812">Transmembrane</keyword>
<keyword evidence="1" id="KW-1133">Transmembrane helix</keyword>
<comment type="caution">
    <text evidence="2">The sequence shown here is derived from an EMBL/GenBank/DDBJ whole genome shotgun (WGS) entry which is preliminary data.</text>
</comment>
<dbReference type="EMBL" id="BMFV01000019">
    <property type="protein sequence ID" value="GGH83845.1"/>
    <property type="molecule type" value="Genomic_DNA"/>
</dbReference>
<proteinExistence type="predicted"/>
<gene>
    <name evidence="2" type="ORF">GCM10007096_25550</name>
</gene>
<keyword evidence="1" id="KW-0472">Membrane</keyword>
<reference evidence="2" key="2">
    <citation type="submission" date="2020-09" db="EMBL/GenBank/DDBJ databases">
        <authorList>
            <person name="Sun Q."/>
            <person name="Zhou Y."/>
        </authorList>
    </citation>
    <scope>NUCLEOTIDE SEQUENCE</scope>
    <source>
        <strain evidence="2">CGMCC 1.12777</strain>
    </source>
</reference>
<accession>A0A8J3ENA3</accession>
<protein>
    <submittedName>
        <fullName evidence="2">Uncharacterized protein</fullName>
    </submittedName>
</protein>